<evidence type="ECO:0000313" key="2">
    <source>
        <dbReference type="Proteomes" id="UP000005439"/>
    </source>
</evidence>
<dbReference type="HOGENOM" id="CLU_2720802_0_0_9"/>
<proteinExistence type="predicted"/>
<sequence>MHDFVMCESQVRSVGSLTLVVERPWAVEVEAPTIEFFRATIFSHGLLIAQWIAPYDSPVWDQVVANWSILSSLAAAAVPPPG</sequence>
<dbReference type="EMBL" id="CP003179">
    <property type="protein sequence ID" value="AEW03949.1"/>
    <property type="molecule type" value="Genomic_DNA"/>
</dbReference>
<dbReference type="KEGG" id="sap:Sulac_0381"/>
<dbReference type="AlphaFoldDB" id="G8TY42"/>
<keyword evidence="2" id="KW-1185">Reference proteome</keyword>
<organism evidence="1 2">
    <name type="scientific">Sulfobacillus acidophilus (strain ATCC 700253 / DSM 10332 / NAL)</name>
    <dbReference type="NCBI Taxonomy" id="679936"/>
    <lineage>
        <taxon>Bacteria</taxon>
        <taxon>Bacillati</taxon>
        <taxon>Bacillota</taxon>
        <taxon>Clostridia</taxon>
        <taxon>Eubacteriales</taxon>
        <taxon>Clostridiales Family XVII. Incertae Sedis</taxon>
        <taxon>Sulfobacillus</taxon>
    </lineage>
</organism>
<protein>
    <submittedName>
        <fullName evidence="1">Uncharacterized protein</fullName>
    </submittedName>
</protein>
<reference evidence="2" key="1">
    <citation type="submission" date="2011-12" db="EMBL/GenBank/DDBJ databases">
        <title>The complete genome of chromosome of Sulfobacillus acidophilus DSM 10332.</title>
        <authorList>
            <person name="Lucas S."/>
            <person name="Han J."/>
            <person name="Lapidus A."/>
            <person name="Bruce D."/>
            <person name="Goodwin L."/>
            <person name="Pitluck S."/>
            <person name="Peters L."/>
            <person name="Kyrpides N."/>
            <person name="Mavromatis K."/>
            <person name="Ivanova N."/>
            <person name="Mikhailova N."/>
            <person name="Chertkov O."/>
            <person name="Saunders E."/>
            <person name="Detter J.C."/>
            <person name="Tapia R."/>
            <person name="Han C."/>
            <person name="Land M."/>
            <person name="Hauser L."/>
            <person name="Markowitz V."/>
            <person name="Cheng J.-F."/>
            <person name="Hugenholtz P."/>
            <person name="Woyke T."/>
            <person name="Wu D."/>
            <person name="Pukall R."/>
            <person name="Gehrich-Schroeter G."/>
            <person name="Schneider S."/>
            <person name="Klenk H.-P."/>
            <person name="Eisen J.A."/>
        </authorList>
    </citation>
    <scope>NUCLEOTIDE SEQUENCE [LARGE SCALE GENOMIC DNA]</scope>
    <source>
        <strain evidence="2">ATCC 700253 / DSM 10332 / NAL</strain>
    </source>
</reference>
<gene>
    <name evidence="1" type="ordered locus">Sulac_0381</name>
</gene>
<reference evidence="1 2" key="2">
    <citation type="journal article" date="2012" name="Stand. Genomic Sci.">
        <title>Complete genome sequence of the moderately thermophilic mineral-sulfide-oxidizing firmicute Sulfobacillus acidophilus type strain (NAL(T)).</title>
        <authorList>
            <person name="Anderson I."/>
            <person name="Chertkov O."/>
            <person name="Chen A."/>
            <person name="Saunders E."/>
            <person name="Lapidus A."/>
            <person name="Nolan M."/>
            <person name="Lucas S."/>
            <person name="Hammon N."/>
            <person name="Deshpande S."/>
            <person name="Cheng J.F."/>
            <person name="Han C."/>
            <person name="Tapia R."/>
            <person name="Goodwin L.A."/>
            <person name="Pitluck S."/>
            <person name="Liolios K."/>
            <person name="Pagani I."/>
            <person name="Ivanova N."/>
            <person name="Mikhailova N."/>
            <person name="Pati A."/>
            <person name="Palaniappan K."/>
            <person name="Land M."/>
            <person name="Pan C."/>
            <person name="Rohde M."/>
            <person name="Pukall R."/>
            <person name="Goker M."/>
            <person name="Detter J.C."/>
            <person name="Woyke T."/>
            <person name="Bristow J."/>
            <person name="Eisen J.A."/>
            <person name="Markowitz V."/>
            <person name="Hugenholtz P."/>
            <person name="Kyrpides N.C."/>
            <person name="Klenk H.P."/>
            <person name="Mavromatis K."/>
        </authorList>
    </citation>
    <scope>NUCLEOTIDE SEQUENCE [LARGE SCALE GENOMIC DNA]</scope>
    <source>
        <strain evidence="2">ATCC 700253 / DSM 10332 / NAL</strain>
    </source>
</reference>
<name>G8TY42_SULAD</name>
<evidence type="ECO:0000313" key="1">
    <source>
        <dbReference type="EMBL" id="AEW03949.1"/>
    </source>
</evidence>
<dbReference type="Proteomes" id="UP000005439">
    <property type="component" value="Chromosome"/>
</dbReference>
<dbReference type="PATRIC" id="fig|679936.5.peg.384"/>
<accession>G8TY42</accession>
<dbReference type="STRING" id="679936.Sulac_0381"/>